<feature type="region of interest" description="Disordered" evidence="1">
    <location>
        <begin position="392"/>
        <end position="450"/>
    </location>
</feature>
<comment type="caution">
    <text evidence="3">The sequence shown here is derived from an EMBL/GenBank/DDBJ whole genome shotgun (WGS) entry which is preliminary data.</text>
</comment>
<reference evidence="3 4" key="1">
    <citation type="journal article" date="2021" name="Elife">
        <title>Chloroplast acquisition without the gene transfer in kleptoplastic sea slugs, Plakobranchus ocellatus.</title>
        <authorList>
            <person name="Maeda T."/>
            <person name="Takahashi S."/>
            <person name="Yoshida T."/>
            <person name="Shimamura S."/>
            <person name="Takaki Y."/>
            <person name="Nagai Y."/>
            <person name="Toyoda A."/>
            <person name="Suzuki Y."/>
            <person name="Arimoto A."/>
            <person name="Ishii H."/>
            <person name="Satoh N."/>
            <person name="Nishiyama T."/>
            <person name="Hasebe M."/>
            <person name="Maruyama T."/>
            <person name="Minagawa J."/>
            <person name="Obokata J."/>
            <person name="Shigenobu S."/>
        </authorList>
    </citation>
    <scope>NUCLEOTIDE SEQUENCE [LARGE SCALE GENOMIC DNA]</scope>
</reference>
<dbReference type="Gene3D" id="1.20.5.170">
    <property type="match status" value="1"/>
</dbReference>
<keyword evidence="2" id="KW-0812">Transmembrane</keyword>
<gene>
    <name evidence="3" type="ORF">ElyMa_001538900</name>
</gene>
<sequence>MLPFFYTDLAVLDIHVVILGTDVAFLDTGVVILGTDVAVLDTGVVILDTDVAVLDTDFSNLDTDVAILDMDAAILDTDVAFFDTDIAVLDTDLHSTFKKRQETRIHCLEYKKPLQLADPFPASEDDASLISIEWYFYPLNESGGVQTDNKVKLLQALPGSKIIKEPRWEKYQNWGLALPNGSVIVGTYKKGNILLVLRKGEGVGTFSCEVQQPSPAMTCVPPDNLPLWQGKYKVDIHLGSSGLSPTSTGTIIVAAICFIAFVVVSLLHIRSRKIQRKGAKRGQPLRAEESIRGSHTHETVPVDRVSAVYEELYGTETHYVDITVRRTSNSYPACSQTRNHDSITVNPSLTQYELLSEAVDGHVYCDSLSEAVDGHVYGDSLKLCIEEKNAVQKPEEADNPQGEHPNTEDGKPAQEGDADYFSGLEVDEDPSIYLELKDEGNSANEELVRN</sequence>
<keyword evidence="2" id="KW-0472">Membrane</keyword>
<dbReference type="AlphaFoldDB" id="A0AAV4JBH5"/>
<evidence type="ECO:0000256" key="1">
    <source>
        <dbReference type="SAM" id="MobiDB-lite"/>
    </source>
</evidence>
<feature type="compositionally biased region" description="Basic and acidic residues" evidence="1">
    <location>
        <begin position="405"/>
        <end position="414"/>
    </location>
</feature>
<protein>
    <submittedName>
        <fullName evidence="3">DNA-directed RNA polymerase subunit</fullName>
    </submittedName>
</protein>
<evidence type="ECO:0000313" key="3">
    <source>
        <dbReference type="EMBL" id="GFS19160.1"/>
    </source>
</evidence>
<evidence type="ECO:0000256" key="2">
    <source>
        <dbReference type="SAM" id="Phobius"/>
    </source>
</evidence>
<accession>A0AAV4JBH5</accession>
<keyword evidence="4" id="KW-1185">Reference proteome</keyword>
<feature type="transmembrane region" description="Helical" evidence="2">
    <location>
        <begin position="251"/>
        <end position="269"/>
    </location>
</feature>
<feature type="compositionally biased region" description="Basic and acidic residues" evidence="1">
    <location>
        <begin position="435"/>
        <end position="450"/>
    </location>
</feature>
<dbReference type="GO" id="GO:0000428">
    <property type="term" value="C:DNA-directed RNA polymerase complex"/>
    <property type="evidence" value="ECO:0007669"/>
    <property type="project" value="UniProtKB-KW"/>
</dbReference>
<keyword evidence="3" id="KW-0240">DNA-directed RNA polymerase</keyword>
<keyword evidence="2" id="KW-1133">Transmembrane helix</keyword>
<organism evidence="3 4">
    <name type="scientific">Elysia marginata</name>
    <dbReference type="NCBI Taxonomy" id="1093978"/>
    <lineage>
        <taxon>Eukaryota</taxon>
        <taxon>Metazoa</taxon>
        <taxon>Spiralia</taxon>
        <taxon>Lophotrochozoa</taxon>
        <taxon>Mollusca</taxon>
        <taxon>Gastropoda</taxon>
        <taxon>Heterobranchia</taxon>
        <taxon>Euthyneura</taxon>
        <taxon>Panpulmonata</taxon>
        <taxon>Sacoglossa</taxon>
        <taxon>Placobranchoidea</taxon>
        <taxon>Plakobranchidae</taxon>
        <taxon>Elysia</taxon>
    </lineage>
</organism>
<dbReference type="EMBL" id="BMAT01003052">
    <property type="protein sequence ID" value="GFS19160.1"/>
    <property type="molecule type" value="Genomic_DNA"/>
</dbReference>
<keyword evidence="3" id="KW-0804">Transcription</keyword>
<dbReference type="Proteomes" id="UP000762676">
    <property type="component" value="Unassembled WGS sequence"/>
</dbReference>
<proteinExistence type="predicted"/>
<name>A0AAV4JBH5_9GAST</name>
<evidence type="ECO:0000313" key="4">
    <source>
        <dbReference type="Proteomes" id="UP000762676"/>
    </source>
</evidence>